<evidence type="ECO:0000313" key="2">
    <source>
        <dbReference type="Proteomes" id="UP000746535"/>
    </source>
</evidence>
<comment type="caution">
    <text evidence="1">The sequence shown here is derived from an EMBL/GenBank/DDBJ whole genome shotgun (WGS) entry which is preliminary data.</text>
</comment>
<dbReference type="EMBL" id="JAAVJI010000008">
    <property type="protein sequence ID" value="NJP02044.1"/>
    <property type="molecule type" value="Genomic_DNA"/>
</dbReference>
<accession>A0ABX0YIN7</accession>
<dbReference type="SUPFAM" id="SSF140736">
    <property type="entry name" value="Rv1873-like"/>
    <property type="match status" value="1"/>
</dbReference>
<sequence length="141" mass="15454">MQMPFDLQRFTQAQATVYAQALEELQAGCKQGHWMWFIFPQLRGLGRSDMAHQYGISGAAEAVAYLAHPLLGPRLKACCAALQAHTRQTAVAILGDIDALKLRSCLTLFARASQGDPAFVELLADYFDSVEDPKTLELLAA</sequence>
<proteinExistence type="predicted"/>
<protein>
    <submittedName>
        <fullName evidence="1">DUF1810 domain-containing protein</fullName>
    </submittedName>
</protein>
<dbReference type="InterPro" id="IPR036287">
    <property type="entry name" value="Rv1873-like_sf"/>
</dbReference>
<dbReference type="PIRSF" id="PIRSF008546">
    <property type="entry name" value="UCP008546"/>
    <property type="match status" value="1"/>
</dbReference>
<dbReference type="RefSeq" id="WP_168084613.1">
    <property type="nucleotide sequence ID" value="NZ_JAAVJI010000008.1"/>
</dbReference>
<reference evidence="1 2" key="1">
    <citation type="submission" date="2020-03" db="EMBL/GenBank/DDBJ databases">
        <authorList>
            <person name="Wang L."/>
            <person name="He N."/>
            <person name="Li Y."/>
            <person name="Fang Y."/>
            <person name="Zhang F."/>
        </authorList>
    </citation>
    <scope>NUCLEOTIDE SEQUENCE [LARGE SCALE GENOMIC DNA]</scope>
    <source>
        <strain evidence="2">hsmgli-8</strain>
    </source>
</reference>
<organism evidence="1 2">
    <name type="scientific">Pseudomonas quercus</name>
    <dbReference type="NCBI Taxonomy" id="2722792"/>
    <lineage>
        <taxon>Bacteria</taxon>
        <taxon>Pseudomonadati</taxon>
        <taxon>Pseudomonadota</taxon>
        <taxon>Gammaproteobacteria</taxon>
        <taxon>Pseudomonadales</taxon>
        <taxon>Pseudomonadaceae</taxon>
        <taxon>Pseudomonas</taxon>
    </lineage>
</organism>
<keyword evidence="2" id="KW-1185">Reference proteome</keyword>
<dbReference type="Pfam" id="PF08837">
    <property type="entry name" value="DUF1810"/>
    <property type="match status" value="1"/>
</dbReference>
<evidence type="ECO:0000313" key="1">
    <source>
        <dbReference type="EMBL" id="NJP02044.1"/>
    </source>
</evidence>
<gene>
    <name evidence="1" type="ORF">HBH25_14435</name>
</gene>
<dbReference type="Proteomes" id="UP000746535">
    <property type="component" value="Unassembled WGS sequence"/>
</dbReference>
<name>A0ABX0YIN7_9PSED</name>
<dbReference type="InterPro" id="IPR014937">
    <property type="entry name" value="DUF1810"/>
</dbReference>
<dbReference type="Gene3D" id="1.25.40.380">
    <property type="entry name" value="Protein of unknown function DUF1810"/>
    <property type="match status" value="1"/>
</dbReference>